<dbReference type="PROSITE" id="PS50059">
    <property type="entry name" value="FKBP_PPIASE"/>
    <property type="match status" value="1"/>
</dbReference>
<keyword evidence="4 5" id="KW-0413">Isomerase</keyword>
<feature type="domain" description="PPIase FKBP-type" evidence="7">
    <location>
        <begin position="15"/>
        <end position="103"/>
    </location>
</feature>
<dbReference type="EMBL" id="CP089982">
    <property type="protein sequence ID" value="WXB00272.1"/>
    <property type="molecule type" value="Genomic_DNA"/>
</dbReference>
<keyword evidence="3 5" id="KW-0697">Rotamase</keyword>
<dbReference type="Proteomes" id="UP001379533">
    <property type="component" value="Chromosome"/>
</dbReference>
<accession>A0ABZ2KP04</accession>
<protein>
    <recommendedName>
        <fullName evidence="6">Peptidyl-prolyl cis-trans isomerase</fullName>
        <ecNumber evidence="6">5.2.1.8</ecNumber>
    </recommendedName>
</protein>
<evidence type="ECO:0000256" key="2">
    <source>
        <dbReference type="ARBA" id="ARBA00006577"/>
    </source>
</evidence>
<dbReference type="PANTHER" id="PTHR43811:SF19">
    <property type="entry name" value="39 KDA FK506-BINDING NUCLEAR PROTEIN"/>
    <property type="match status" value="1"/>
</dbReference>
<gene>
    <name evidence="8" type="ORF">LZC95_44470</name>
</gene>
<comment type="similarity">
    <text evidence="2 6">Belongs to the FKBP-type PPIase family.</text>
</comment>
<evidence type="ECO:0000259" key="7">
    <source>
        <dbReference type="PROSITE" id="PS50059"/>
    </source>
</evidence>
<evidence type="ECO:0000256" key="3">
    <source>
        <dbReference type="ARBA" id="ARBA00023110"/>
    </source>
</evidence>
<dbReference type="PANTHER" id="PTHR43811">
    <property type="entry name" value="FKBP-TYPE PEPTIDYL-PROLYL CIS-TRANS ISOMERASE FKPA"/>
    <property type="match status" value="1"/>
</dbReference>
<dbReference type="InterPro" id="IPR046357">
    <property type="entry name" value="PPIase_dom_sf"/>
</dbReference>
<proteinExistence type="inferred from homology"/>
<evidence type="ECO:0000256" key="6">
    <source>
        <dbReference type="RuleBase" id="RU003915"/>
    </source>
</evidence>
<evidence type="ECO:0000256" key="4">
    <source>
        <dbReference type="ARBA" id="ARBA00023235"/>
    </source>
</evidence>
<comment type="catalytic activity">
    <reaction evidence="1 5 6">
        <text>[protein]-peptidylproline (omega=180) = [protein]-peptidylproline (omega=0)</text>
        <dbReference type="Rhea" id="RHEA:16237"/>
        <dbReference type="Rhea" id="RHEA-COMP:10747"/>
        <dbReference type="Rhea" id="RHEA-COMP:10748"/>
        <dbReference type="ChEBI" id="CHEBI:83833"/>
        <dbReference type="ChEBI" id="CHEBI:83834"/>
        <dbReference type="EC" id="5.2.1.8"/>
    </reaction>
</comment>
<evidence type="ECO:0000313" key="8">
    <source>
        <dbReference type="EMBL" id="WXB00272.1"/>
    </source>
</evidence>
<evidence type="ECO:0000256" key="1">
    <source>
        <dbReference type="ARBA" id="ARBA00000971"/>
    </source>
</evidence>
<dbReference type="Pfam" id="PF00254">
    <property type="entry name" value="FKBP_C"/>
    <property type="match status" value="1"/>
</dbReference>
<sequence>MSDIKPGTGKEAQRGDTVKVHYVGTLPDGTEFDSSRRRDTPLEFQLGTGAVIKGFDTAVTGMKVGGLRRVTVPPELGYGRQGSPPKIPPSATLVFEIELVDVIRD</sequence>
<dbReference type="GO" id="GO:0003755">
    <property type="term" value="F:peptidyl-prolyl cis-trans isomerase activity"/>
    <property type="evidence" value="ECO:0007669"/>
    <property type="project" value="UniProtKB-EC"/>
</dbReference>
<organism evidence="8 9">
    <name type="scientific">Pendulispora brunnea</name>
    <dbReference type="NCBI Taxonomy" id="2905690"/>
    <lineage>
        <taxon>Bacteria</taxon>
        <taxon>Pseudomonadati</taxon>
        <taxon>Myxococcota</taxon>
        <taxon>Myxococcia</taxon>
        <taxon>Myxococcales</taxon>
        <taxon>Sorangiineae</taxon>
        <taxon>Pendulisporaceae</taxon>
        <taxon>Pendulispora</taxon>
    </lineage>
</organism>
<keyword evidence="9" id="KW-1185">Reference proteome</keyword>
<evidence type="ECO:0000313" key="9">
    <source>
        <dbReference type="Proteomes" id="UP001379533"/>
    </source>
</evidence>
<dbReference type="SUPFAM" id="SSF54534">
    <property type="entry name" value="FKBP-like"/>
    <property type="match status" value="1"/>
</dbReference>
<dbReference type="InterPro" id="IPR001179">
    <property type="entry name" value="PPIase_FKBP_dom"/>
</dbReference>
<name>A0ABZ2KP04_9BACT</name>
<dbReference type="Gene3D" id="3.10.50.40">
    <property type="match status" value="1"/>
</dbReference>
<evidence type="ECO:0000256" key="5">
    <source>
        <dbReference type="PROSITE-ProRule" id="PRU00277"/>
    </source>
</evidence>
<reference evidence="8 9" key="1">
    <citation type="submission" date="2021-12" db="EMBL/GenBank/DDBJ databases">
        <title>Discovery of the Pendulisporaceae a myxobacterial family with distinct sporulation behavior and unique specialized metabolism.</title>
        <authorList>
            <person name="Garcia R."/>
            <person name="Popoff A."/>
            <person name="Bader C.D."/>
            <person name="Loehr J."/>
            <person name="Walesch S."/>
            <person name="Walt C."/>
            <person name="Boldt J."/>
            <person name="Bunk B."/>
            <person name="Haeckl F.J.F.P.J."/>
            <person name="Gunesch A.P."/>
            <person name="Birkelbach J."/>
            <person name="Nuebel U."/>
            <person name="Pietschmann T."/>
            <person name="Bach T."/>
            <person name="Mueller R."/>
        </authorList>
    </citation>
    <scope>NUCLEOTIDE SEQUENCE [LARGE SCALE GENOMIC DNA]</scope>
    <source>
        <strain evidence="8 9">MSr12523</strain>
    </source>
</reference>
<dbReference type="EC" id="5.2.1.8" evidence="6"/>